<keyword evidence="2 6" id="KW-0805">Transcription regulation</keyword>
<evidence type="ECO:0000256" key="7">
    <source>
        <dbReference type="SAM" id="MobiDB-lite"/>
    </source>
</evidence>
<comment type="caution">
    <text evidence="9">The sequence shown here is derived from an EMBL/GenBank/DDBJ whole genome shotgun (WGS) entry which is preliminary data.</text>
</comment>
<name>A0A445K3T7_GLYSO</name>
<keyword evidence="6" id="KW-0539">Nucleus</keyword>
<dbReference type="GO" id="GO:0090575">
    <property type="term" value="C:RNA polymerase II transcription regulator complex"/>
    <property type="evidence" value="ECO:0007669"/>
    <property type="project" value="TreeGrafter"/>
</dbReference>
<dbReference type="PANTHER" id="PTHR12081">
    <property type="entry name" value="TRANSCRIPTION FACTOR E2F"/>
    <property type="match status" value="1"/>
</dbReference>
<keyword evidence="4 6" id="KW-0804">Transcription</keyword>
<keyword evidence="10" id="KW-1185">Reference proteome</keyword>
<comment type="subcellular location">
    <subcellularLocation>
        <location evidence="6">Nucleus</location>
    </subcellularLocation>
</comment>
<dbReference type="InterPro" id="IPR036388">
    <property type="entry name" value="WH-like_DNA-bd_sf"/>
</dbReference>
<feature type="compositionally biased region" description="Polar residues" evidence="7">
    <location>
        <begin position="366"/>
        <end position="377"/>
    </location>
</feature>
<dbReference type="SUPFAM" id="SSF144074">
    <property type="entry name" value="E2F-DP heterodimerization region"/>
    <property type="match status" value="1"/>
</dbReference>
<dbReference type="GO" id="GO:0000981">
    <property type="term" value="F:DNA-binding transcription factor activity, RNA polymerase II-specific"/>
    <property type="evidence" value="ECO:0007669"/>
    <property type="project" value="TreeGrafter"/>
</dbReference>
<dbReference type="CDD" id="cd14660">
    <property type="entry name" value="E2F_DD"/>
    <property type="match status" value="1"/>
</dbReference>
<keyword evidence="5" id="KW-0131">Cell cycle</keyword>
<proteinExistence type="inferred from homology"/>
<gene>
    <name evidence="9" type="ORF">D0Y65_013535</name>
</gene>
<reference evidence="9 10" key="1">
    <citation type="submission" date="2018-09" db="EMBL/GenBank/DDBJ databases">
        <title>A high-quality reference genome of wild soybean provides a powerful tool to mine soybean genomes.</title>
        <authorList>
            <person name="Xie M."/>
            <person name="Chung C.Y.L."/>
            <person name="Li M.-W."/>
            <person name="Wong F.-L."/>
            <person name="Chan T.-F."/>
            <person name="Lam H.-M."/>
        </authorList>
    </citation>
    <scope>NUCLEOTIDE SEQUENCE [LARGE SCALE GENOMIC DNA]</scope>
    <source>
        <strain evidence="10">cv. W05</strain>
        <tissue evidence="9">Hypocotyl of etiolated seedlings</tissue>
    </source>
</reference>
<dbReference type="SUPFAM" id="SSF46785">
    <property type="entry name" value="Winged helix' DNA-binding domain"/>
    <property type="match status" value="1"/>
</dbReference>
<protein>
    <submittedName>
        <fullName evidence="9">Transcription factor E2FC isoform A</fullName>
    </submittedName>
</protein>
<dbReference type="EMBL" id="QZWG01000006">
    <property type="protein sequence ID" value="RZC05428.1"/>
    <property type="molecule type" value="Genomic_DNA"/>
</dbReference>
<organism evidence="9 10">
    <name type="scientific">Glycine soja</name>
    <name type="common">Wild soybean</name>
    <dbReference type="NCBI Taxonomy" id="3848"/>
    <lineage>
        <taxon>Eukaryota</taxon>
        <taxon>Viridiplantae</taxon>
        <taxon>Streptophyta</taxon>
        <taxon>Embryophyta</taxon>
        <taxon>Tracheophyta</taxon>
        <taxon>Spermatophyta</taxon>
        <taxon>Magnoliopsida</taxon>
        <taxon>eudicotyledons</taxon>
        <taxon>Gunneridae</taxon>
        <taxon>Pentapetalae</taxon>
        <taxon>rosids</taxon>
        <taxon>fabids</taxon>
        <taxon>Fabales</taxon>
        <taxon>Fabaceae</taxon>
        <taxon>Papilionoideae</taxon>
        <taxon>50 kb inversion clade</taxon>
        <taxon>NPAAA clade</taxon>
        <taxon>indigoferoid/millettioid clade</taxon>
        <taxon>Phaseoleae</taxon>
        <taxon>Glycine</taxon>
        <taxon>Glycine subgen. Soja</taxon>
    </lineage>
</organism>
<dbReference type="InterPro" id="IPR032198">
    <property type="entry name" value="E2F_CC-MB"/>
</dbReference>
<dbReference type="GO" id="GO:0000978">
    <property type="term" value="F:RNA polymerase II cis-regulatory region sequence-specific DNA binding"/>
    <property type="evidence" value="ECO:0007669"/>
    <property type="project" value="InterPro"/>
</dbReference>
<dbReference type="InterPro" id="IPR036390">
    <property type="entry name" value="WH_DNA-bd_sf"/>
</dbReference>
<dbReference type="Pfam" id="PF13966">
    <property type="entry name" value="zf-RVT"/>
    <property type="match status" value="1"/>
</dbReference>
<sequence length="653" mass="74793">MPSVDHFSGLVELLSLGNSPSLGSSKKDSLWIKWINCYYMKNGNVMSMGIKDSCSWILKGILKQIQKIQSLTNWSTLLQKDRFVLKIMYNELQDVSSRVPWRKLFFSNLARPCAKFVFWTVCHDRLATKVRMMKFGLLSDTKCNFCDHLETIDHLLFEYAEMKDVWIQILEWQKINHQPKKWIEELSWAMAQGKGKGHRATLLKTALTETVYELWKYRNEVSFGEMVYVREAQKGAQKVRPKRKRKGRGGVCIRTELTAFFALVLAATPYQTFTFTSLFSFLLLYITVLLFHTQTLSLVSSISLQIHSPFPNMSQRYDNNVFKSHINNIQLAPGITETLHLPPPLQTEPTIRGKQNGKSKGPRNAKSANADSPNSTAVNNCRYDSSLGLLTKKFVSLIQDAKDGTLDLNRTAEILEVQKRRIYDITNVLEGVGLIEKTSKNHIQWKGCDGLGPQELEDQVNSLKAEVDSLYAEESELDDCIRKKQELLRNLEESESSQKYLFLTKEDILSLPCFQNQEIIAIKAPKASCIEVPDPDEELGFRQRQYKMIVRSAIGPINLYLLSKDDSKFEDDSAKRMKLMDPSWNSDPIRKRGVGLLESQHDEKNPSEHFSLQGSQAFGIQEITPTDFEMEDDYWFQSDPGVSQTELWGSNIF</sequence>
<dbReference type="FunFam" id="1.10.10.10:FF:000008">
    <property type="entry name" value="E2F transcription factor 1"/>
    <property type="match status" value="1"/>
</dbReference>
<dbReference type="PANTHER" id="PTHR12081:SF51">
    <property type="entry name" value="TRANSCRIPTION FACTOR E2FC"/>
    <property type="match status" value="1"/>
</dbReference>
<evidence type="ECO:0000256" key="2">
    <source>
        <dbReference type="ARBA" id="ARBA00023015"/>
    </source>
</evidence>
<dbReference type="InterPro" id="IPR003316">
    <property type="entry name" value="E2F_WHTH_DNA-bd_dom"/>
</dbReference>
<keyword evidence="3 6" id="KW-0238">DNA-binding</keyword>
<feature type="region of interest" description="Disordered" evidence="7">
    <location>
        <begin position="342"/>
        <end position="377"/>
    </location>
</feature>
<dbReference type="AlphaFoldDB" id="A0A445K3T7"/>
<evidence type="ECO:0000256" key="4">
    <source>
        <dbReference type="ARBA" id="ARBA00023163"/>
    </source>
</evidence>
<dbReference type="SMART" id="SM01372">
    <property type="entry name" value="E2F_TDP"/>
    <property type="match status" value="1"/>
</dbReference>
<evidence type="ECO:0000256" key="1">
    <source>
        <dbReference type="ARBA" id="ARBA00010940"/>
    </source>
</evidence>
<dbReference type="InterPro" id="IPR037241">
    <property type="entry name" value="E2F-DP_heterodim"/>
</dbReference>
<dbReference type="InterPro" id="IPR026960">
    <property type="entry name" value="RVT-Znf"/>
</dbReference>
<dbReference type="GO" id="GO:0046983">
    <property type="term" value="F:protein dimerization activity"/>
    <property type="evidence" value="ECO:0007669"/>
    <property type="project" value="InterPro"/>
</dbReference>
<evidence type="ECO:0000256" key="5">
    <source>
        <dbReference type="ARBA" id="ARBA00023306"/>
    </source>
</evidence>
<dbReference type="Gene3D" id="6.10.250.540">
    <property type="match status" value="1"/>
</dbReference>
<evidence type="ECO:0000256" key="3">
    <source>
        <dbReference type="ARBA" id="ARBA00023125"/>
    </source>
</evidence>
<comment type="similarity">
    <text evidence="1 6">Belongs to the E2F/DP family.</text>
</comment>
<dbReference type="InterPro" id="IPR015633">
    <property type="entry name" value="E2F"/>
</dbReference>
<evidence type="ECO:0000256" key="6">
    <source>
        <dbReference type="RuleBase" id="RU003796"/>
    </source>
</evidence>
<dbReference type="Gene3D" id="1.10.10.10">
    <property type="entry name" value="Winged helix-like DNA-binding domain superfamily/Winged helix DNA-binding domain"/>
    <property type="match status" value="1"/>
</dbReference>
<evidence type="ECO:0000313" key="9">
    <source>
        <dbReference type="EMBL" id="RZC05428.1"/>
    </source>
</evidence>
<evidence type="ECO:0000313" key="10">
    <source>
        <dbReference type="Proteomes" id="UP000289340"/>
    </source>
</evidence>
<dbReference type="Proteomes" id="UP000289340">
    <property type="component" value="Chromosome 6"/>
</dbReference>
<dbReference type="Pfam" id="PF02319">
    <property type="entry name" value="WHD_E2F_TDP"/>
    <property type="match status" value="1"/>
</dbReference>
<accession>A0A445K3T7</accession>
<evidence type="ECO:0000259" key="8">
    <source>
        <dbReference type="SMART" id="SM01372"/>
    </source>
</evidence>
<dbReference type="Pfam" id="PF16421">
    <property type="entry name" value="E2F_CC-MB"/>
    <property type="match status" value="1"/>
</dbReference>
<feature type="domain" description="E2F/DP family winged-helix DNA-binding" evidence="8">
    <location>
        <begin position="382"/>
        <end position="447"/>
    </location>
</feature>